<dbReference type="Gene3D" id="1.10.10.10">
    <property type="entry name" value="Winged helix-like DNA-binding domain superfamily/Winged helix DNA-binding domain"/>
    <property type="match status" value="2"/>
</dbReference>
<proteinExistence type="inferred from homology"/>
<dbReference type="InterPro" id="IPR001296">
    <property type="entry name" value="Glyco_trans_1"/>
</dbReference>
<evidence type="ECO:0000259" key="6">
    <source>
        <dbReference type="Pfam" id="PF13439"/>
    </source>
</evidence>
<dbReference type="Gene3D" id="3.40.50.2000">
    <property type="entry name" value="Glycogen Phosphorylase B"/>
    <property type="match status" value="2"/>
</dbReference>
<accession>A0ABT1SHW0</accession>
<keyword evidence="4" id="KW-0963">Cytoplasm</keyword>
<dbReference type="RefSeq" id="WP_178200141.1">
    <property type="nucleotide sequence ID" value="NZ_CALVCM010000010.1"/>
</dbReference>
<gene>
    <name evidence="8" type="ORF">NE663_00805</name>
</gene>
<comment type="similarity">
    <text evidence="2">Belongs to the RecX family.</text>
</comment>
<evidence type="ECO:0000259" key="5">
    <source>
        <dbReference type="Pfam" id="PF00534"/>
    </source>
</evidence>
<evidence type="ECO:0000256" key="2">
    <source>
        <dbReference type="ARBA" id="ARBA00009695"/>
    </source>
</evidence>
<sequence length="663" mass="76510">MRIGLFTDTYTPDVNGVVSSIVTLQKELEAHGHTVFVITNHKAFLSTQREGNVLRLPGLELKWLYGYKLSTPYHFSAKEEIRKMNLDIIHVHTEFGVGLFARIVAHSLDLPMVSTYHTMYEDYTHYINKFEIEEVDKLTKRFASNYSRMLSDSCQGVIAPSDKTKEALLRYGIHAPIYVIPTGLSLKRFDPALYDEVRIRKLKERYAIKEEDRIVAYVGRVAKEKSIDLLIEAFAYVEDASMKLLIVGGGPQLEELKARAAQLQLEERVIFTDRIANEEIVDYYFMADVFVSASLTETQGMTFVEALACRLPVFARPDEPLEDLIDEGESGYYFHTPQDLAQALEKHFALPSEKREAMGEYARAKAKKYDSELFAAKVVSVYYQAIEDYENAYRITKVKAYDDYVKITVENDKDDVPVKLLISLDDYFDYKLRKDMRLDRFMVEEFKRKEAIWKAHRLCIKKLRSKDRTTKEILTALAYVEGLEERDKELIIADLEGKGYLNDEAYAKEMIEKLQANMTSKQKIIRVLMKKGIDRELTESLLGQYEGDDAMKAYERAKQLYAGMRGKSLELKKQEVIRKLVGEGFSLSDAKDALVRLNPQADEEEQSDALKQTIRKAVRMYQRKYQGNERKNRVVRYCMSKGFSLEEIKGGIAGMEWEDETIE</sequence>
<dbReference type="Proteomes" id="UP001524435">
    <property type="component" value="Unassembled WGS sequence"/>
</dbReference>
<dbReference type="InterPro" id="IPR028098">
    <property type="entry name" value="Glyco_trans_4-like_N"/>
</dbReference>
<name>A0ABT1SHW0_9FIRM</name>
<dbReference type="InterPro" id="IPR053925">
    <property type="entry name" value="RecX_HTH_3rd"/>
</dbReference>
<evidence type="ECO:0000256" key="3">
    <source>
        <dbReference type="ARBA" id="ARBA00018111"/>
    </source>
</evidence>
<evidence type="ECO:0000259" key="7">
    <source>
        <dbReference type="Pfam" id="PF21981"/>
    </source>
</evidence>
<dbReference type="Pfam" id="PF13439">
    <property type="entry name" value="Glyco_transf_4"/>
    <property type="match status" value="1"/>
</dbReference>
<dbReference type="PANTHER" id="PTHR45947">
    <property type="entry name" value="SULFOQUINOVOSYL TRANSFERASE SQD2"/>
    <property type="match status" value="1"/>
</dbReference>
<evidence type="ECO:0000256" key="4">
    <source>
        <dbReference type="ARBA" id="ARBA00022490"/>
    </source>
</evidence>
<evidence type="ECO:0000313" key="9">
    <source>
        <dbReference type="Proteomes" id="UP001524435"/>
    </source>
</evidence>
<evidence type="ECO:0000313" key="8">
    <source>
        <dbReference type="EMBL" id="MCQ5120796.1"/>
    </source>
</evidence>
<dbReference type="SUPFAM" id="SSF53756">
    <property type="entry name" value="UDP-Glycosyltransferase/glycogen phosphorylase"/>
    <property type="match status" value="1"/>
</dbReference>
<organism evidence="8 9">
    <name type="scientific">Massilicoli timonensis</name>
    <dbReference type="NCBI Taxonomy" id="2015901"/>
    <lineage>
        <taxon>Bacteria</taxon>
        <taxon>Bacillati</taxon>
        <taxon>Bacillota</taxon>
        <taxon>Erysipelotrichia</taxon>
        <taxon>Erysipelotrichales</taxon>
        <taxon>Erysipelotrichaceae</taxon>
        <taxon>Massilicoli</taxon>
    </lineage>
</organism>
<comment type="caution">
    <text evidence="8">The sequence shown here is derived from an EMBL/GenBank/DDBJ whole genome shotgun (WGS) entry which is preliminary data.</text>
</comment>
<dbReference type="EMBL" id="JANGCH010000001">
    <property type="protein sequence ID" value="MCQ5120796.1"/>
    <property type="molecule type" value="Genomic_DNA"/>
</dbReference>
<comment type="subcellular location">
    <subcellularLocation>
        <location evidence="1">Cytoplasm</location>
    </subcellularLocation>
</comment>
<dbReference type="Pfam" id="PF00534">
    <property type="entry name" value="Glycos_transf_1"/>
    <property type="match status" value="1"/>
</dbReference>
<dbReference type="PANTHER" id="PTHR45947:SF3">
    <property type="entry name" value="SULFOQUINOVOSYL TRANSFERASE SQD2"/>
    <property type="match status" value="1"/>
</dbReference>
<reference evidence="8 9" key="1">
    <citation type="submission" date="2022-06" db="EMBL/GenBank/DDBJ databases">
        <title>Isolation of gut microbiota from human fecal samples.</title>
        <authorList>
            <person name="Pamer E.G."/>
            <person name="Barat B."/>
            <person name="Waligurski E."/>
            <person name="Medina S."/>
            <person name="Paddock L."/>
            <person name="Mostad J."/>
        </authorList>
    </citation>
    <scope>NUCLEOTIDE SEQUENCE [LARGE SCALE GENOMIC DNA]</scope>
    <source>
        <strain evidence="8 9">DFI.6.1</strain>
    </source>
</reference>
<evidence type="ECO:0000256" key="1">
    <source>
        <dbReference type="ARBA" id="ARBA00004496"/>
    </source>
</evidence>
<feature type="domain" description="RecX third three-helical" evidence="7">
    <location>
        <begin position="604"/>
        <end position="649"/>
    </location>
</feature>
<dbReference type="InterPro" id="IPR050194">
    <property type="entry name" value="Glycosyltransferase_grp1"/>
</dbReference>
<dbReference type="Pfam" id="PF21981">
    <property type="entry name" value="RecX_HTH3"/>
    <property type="match status" value="1"/>
</dbReference>
<protein>
    <recommendedName>
        <fullName evidence="3">Regulatory protein RecX</fullName>
    </recommendedName>
</protein>
<feature type="domain" description="Glycosyltransferase subfamily 4-like N-terminal" evidence="6">
    <location>
        <begin position="14"/>
        <end position="188"/>
    </location>
</feature>
<keyword evidence="9" id="KW-1185">Reference proteome</keyword>
<feature type="domain" description="Glycosyl transferase family 1" evidence="5">
    <location>
        <begin position="200"/>
        <end position="364"/>
    </location>
</feature>
<dbReference type="InterPro" id="IPR036388">
    <property type="entry name" value="WH-like_DNA-bd_sf"/>
</dbReference>